<feature type="transmembrane region" description="Helical" evidence="11">
    <location>
        <begin position="157"/>
        <end position="178"/>
    </location>
</feature>
<gene>
    <name evidence="14" type="primary">ERF2</name>
    <name evidence="14" type="ORF">H4R34_004722</name>
</gene>
<feature type="region of interest" description="Disordered" evidence="12">
    <location>
        <begin position="414"/>
        <end position="435"/>
    </location>
</feature>
<evidence type="ECO:0000256" key="4">
    <source>
        <dbReference type="ARBA" id="ARBA00022989"/>
    </source>
</evidence>
<organism evidence="14 15">
    <name type="scientific">Dimargaris verticillata</name>
    <dbReference type="NCBI Taxonomy" id="2761393"/>
    <lineage>
        <taxon>Eukaryota</taxon>
        <taxon>Fungi</taxon>
        <taxon>Fungi incertae sedis</taxon>
        <taxon>Zoopagomycota</taxon>
        <taxon>Kickxellomycotina</taxon>
        <taxon>Dimargaritomycetes</taxon>
        <taxon>Dimargaritales</taxon>
        <taxon>Dimargaritaceae</taxon>
        <taxon>Dimargaris</taxon>
    </lineage>
</organism>
<dbReference type="EMBL" id="JANBQB010000656">
    <property type="protein sequence ID" value="KAJ1974421.1"/>
    <property type="molecule type" value="Genomic_DNA"/>
</dbReference>
<keyword evidence="6" id="KW-0564">Palmitate</keyword>
<evidence type="ECO:0000256" key="10">
    <source>
        <dbReference type="ARBA" id="ARBA00048048"/>
    </source>
</evidence>
<feature type="non-terminal residue" evidence="14">
    <location>
        <position position="592"/>
    </location>
</feature>
<dbReference type="PANTHER" id="PTHR22883">
    <property type="entry name" value="ZINC FINGER DHHC DOMAIN CONTAINING PROTEIN"/>
    <property type="match status" value="1"/>
</dbReference>
<evidence type="ECO:0000256" key="8">
    <source>
        <dbReference type="ARBA" id="ARBA00023315"/>
    </source>
</evidence>
<reference evidence="14" key="1">
    <citation type="submission" date="2022-07" db="EMBL/GenBank/DDBJ databases">
        <title>Phylogenomic reconstructions and comparative analyses of Kickxellomycotina fungi.</title>
        <authorList>
            <person name="Reynolds N.K."/>
            <person name="Stajich J.E."/>
            <person name="Barry K."/>
            <person name="Grigoriev I.V."/>
            <person name="Crous P."/>
            <person name="Smith M.E."/>
        </authorList>
    </citation>
    <scope>NUCLEOTIDE SEQUENCE</scope>
    <source>
        <strain evidence="14">RSA 567</strain>
    </source>
</reference>
<keyword evidence="4 11" id="KW-1133">Transmembrane helix</keyword>
<keyword evidence="2 11" id="KW-0808">Transferase</keyword>
<comment type="similarity">
    <text evidence="9">Belongs to the DHHC palmitoyltransferase family. ERF2/ZDHHC9 subfamily.</text>
</comment>
<dbReference type="GO" id="GO:0006612">
    <property type="term" value="P:protein targeting to membrane"/>
    <property type="evidence" value="ECO:0007669"/>
    <property type="project" value="TreeGrafter"/>
</dbReference>
<feature type="transmembrane region" description="Helical" evidence="11">
    <location>
        <begin position="128"/>
        <end position="151"/>
    </location>
</feature>
<feature type="domain" description="Palmitoyltransferase DHHC" evidence="13">
    <location>
        <begin position="235"/>
        <end position="368"/>
    </location>
</feature>
<sequence length="592" mass="64380">MAHIADPARRSQDPARASLAWRVNPMEPLLDVQRPNTPPRVSSGEMSISQALASDATPPAPATAERPSSGSNPLGPLGQPADRAVPASDASPAATFPPAQRMYQVATDRKLLFLCRGRLVTGRVLGPFLAALVLLIAPIVLFCVFECSFLWHEVHPAVVIIFGYVSLLALCNMLRASFTDPGILPRNLHANPYAYAVAGEPTLMPTAQGQLVNHDPLFAYPPSTKQIQIHGIPVRLKFCDTCCIYRPPRASHCRQCNVCVENEDHHCAWLNNCVGRRNYRYFFLFVASATGLCAYVFSCSLWHLLKPLVQDQRNDAGGYMTFGQNITRTPLSLVLVIYSFIFFWSLGSLTAYHGYLISRNLTTHEQIKATYSRGRRRYTSPFGHGSSGVFNCFYVICRPDPEPPIHWRDKVPLASPISTAPNEPNAPRNEEVGSQRRLTKPLLPSYLPATPITAQSLTSPTLDLSSPVSGAAPEASSVELGVSYLTLASNQHSLNTTTTTTAASGSAEWSAYWPASRPELALGPTPTHVASSSQPLSTTLPTLPRLSAILPDSFKLDIPTDSLQPSPCLSVTTLTTNISNSPKRTSGVLKEA</sequence>
<evidence type="ECO:0000256" key="5">
    <source>
        <dbReference type="ARBA" id="ARBA00023136"/>
    </source>
</evidence>
<feature type="transmembrane region" description="Helical" evidence="11">
    <location>
        <begin position="331"/>
        <end position="352"/>
    </location>
</feature>
<dbReference type="PANTHER" id="PTHR22883:SF43">
    <property type="entry name" value="PALMITOYLTRANSFERASE APP"/>
    <property type="match status" value="1"/>
</dbReference>
<dbReference type="EC" id="2.3.1.225" evidence="11"/>
<protein>
    <recommendedName>
        <fullName evidence="11">Palmitoyltransferase</fullName>
        <ecNumber evidence="11">2.3.1.225</ecNumber>
    </recommendedName>
</protein>
<comment type="subcellular location">
    <subcellularLocation>
        <location evidence="1">Endomembrane system</location>
        <topology evidence="1">Multi-pass membrane protein</topology>
    </subcellularLocation>
</comment>
<evidence type="ECO:0000256" key="7">
    <source>
        <dbReference type="ARBA" id="ARBA00023288"/>
    </source>
</evidence>
<evidence type="ECO:0000256" key="3">
    <source>
        <dbReference type="ARBA" id="ARBA00022692"/>
    </source>
</evidence>
<keyword evidence="5 11" id="KW-0472">Membrane</keyword>
<evidence type="ECO:0000256" key="6">
    <source>
        <dbReference type="ARBA" id="ARBA00023139"/>
    </source>
</evidence>
<feature type="compositionally biased region" description="Basic and acidic residues" evidence="12">
    <location>
        <begin position="1"/>
        <end position="13"/>
    </location>
</feature>
<dbReference type="GO" id="GO:0019706">
    <property type="term" value="F:protein-cysteine S-palmitoyltransferase activity"/>
    <property type="evidence" value="ECO:0007669"/>
    <property type="project" value="UniProtKB-EC"/>
</dbReference>
<comment type="domain">
    <text evidence="11">The DHHC domain is required for palmitoyltransferase activity.</text>
</comment>
<dbReference type="PROSITE" id="PS50216">
    <property type="entry name" value="DHHC"/>
    <property type="match status" value="1"/>
</dbReference>
<name>A0A9W8E7U5_9FUNG</name>
<evidence type="ECO:0000313" key="15">
    <source>
        <dbReference type="Proteomes" id="UP001151582"/>
    </source>
</evidence>
<dbReference type="Pfam" id="PF01529">
    <property type="entry name" value="DHHC"/>
    <property type="match status" value="1"/>
</dbReference>
<evidence type="ECO:0000256" key="12">
    <source>
        <dbReference type="SAM" id="MobiDB-lite"/>
    </source>
</evidence>
<dbReference type="Proteomes" id="UP001151582">
    <property type="component" value="Unassembled WGS sequence"/>
</dbReference>
<dbReference type="InterPro" id="IPR039859">
    <property type="entry name" value="PFA4/ZDH16/20/ERF2-like"/>
</dbReference>
<evidence type="ECO:0000256" key="1">
    <source>
        <dbReference type="ARBA" id="ARBA00004127"/>
    </source>
</evidence>
<evidence type="ECO:0000259" key="13">
    <source>
        <dbReference type="Pfam" id="PF01529"/>
    </source>
</evidence>
<feature type="region of interest" description="Disordered" evidence="12">
    <location>
        <begin position="1"/>
        <end position="91"/>
    </location>
</feature>
<comment type="caution">
    <text evidence="14">The sequence shown here is derived from an EMBL/GenBank/DDBJ whole genome shotgun (WGS) entry which is preliminary data.</text>
</comment>
<comment type="catalytic activity">
    <reaction evidence="10 11">
        <text>L-cysteinyl-[protein] + hexadecanoyl-CoA = S-hexadecanoyl-L-cysteinyl-[protein] + CoA</text>
        <dbReference type="Rhea" id="RHEA:36683"/>
        <dbReference type="Rhea" id="RHEA-COMP:10131"/>
        <dbReference type="Rhea" id="RHEA-COMP:11032"/>
        <dbReference type="ChEBI" id="CHEBI:29950"/>
        <dbReference type="ChEBI" id="CHEBI:57287"/>
        <dbReference type="ChEBI" id="CHEBI:57379"/>
        <dbReference type="ChEBI" id="CHEBI:74151"/>
        <dbReference type="EC" id="2.3.1.225"/>
    </reaction>
</comment>
<evidence type="ECO:0000256" key="2">
    <source>
        <dbReference type="ARBA" id="ARBA00022679"/>
    </source>
</evidence>
<dbReference type="GO" id="GO:0005794">
    <property type="term" value="C:Golgi apparatus"/>
    <property type="evidence" value="ECO:0007669"/>
    <property type="project" value="TreeGrafter"/>
</dbReference>
<accession>A0A9W8E7U5</accession>
<dbReference type="InterPro" id="IPR001594">
    <property type="entry name" value="Palmitoyltrfase_DHHC"/>
</dbReference>
<keyword evidence="7" id="KW-0449">Lipoprotein</keyword>
<dbReference type="AlphaFoldDB" id="A0A9W8E7U5"/>
<keyword evidence="3 11" id="KW-0812">Transmembrane</keyword>
<keyword evidence="15" id="KW-1185">Reference proteome</keyword>
<feature type="transmembrane region" description="Helical" evidence="11">
    <location>
        <begin position="281"/>
        <end position="305"/>
    </location>
</feature>
<evidence type="ECO:0000256" key="9">
    <source>
        <dbReference type="ARBA" id="ARBA00023463"/>
    </source>
</evidence>
<evidence type="ECO:0000313" key="14">
    <source>
        <dbReference type="EMBL" id="KAJ1974421.1"/>
    </source>
</evidence>
<keyword evidence="8 11" id="KW-0012">Acyltransferase</keyword>
<proteinExistence type="inferred from homology"/>
<evidence type="ECO:0000256" key="11">
    <source>
        <dbReference type="RuleBase" id="RU079119"/>
    </source>
</evidence>
<dbReference type="OrthoDB" id="9909019at2759"/>
<dbReference type="GO" id="GO:0005783">
    <property type="term" value="C:endoplasmic reticulum"/>
    <property type="evidence" value="ECO:0007669"/>
    <property type="project" value="TreeGrafter"/>
</dbReference>